<dbReference type="PaxDb" id="8022-A0A060XDV0"/>
<accession>A0A060XDV0</accession>
<dbReference type="Pfam" id="PF13842">
    <property type="entry name" value="zf-Tnp_2"/>
    <property type="match status" value="1"/>
</dbReference>
<name>A0A060XDV0_ONCMY</name>
<dbReference type="EMBL" id="FR905023">
    <property type="protein sequence ID" value="CDQ75055.1"/>
    <property type="molecule type" value="Genomic_DNA"/>
</dbReference>
<gene>
    <name evidence="3" type="ORF">GSONMT00020779001</name>
</gene>
<evidence type="ECO:0000256" key="1">
    <source>
        <dbReference type="SAM" id="MobiDB-lite"/>
    </source>
</evidence>
<reference evidence="3" key="1">
    <citation type="journal article" date="2014" name="Nat. Commun.">
        <title>The rainbow trout genome provides novel insights into evolution after whole-genome duplication in vertebrates.</title>
        <authorList>
            <person name="Berthelot C."/>
            <person name="Brunet F."/>
            <person name="Chalopin D."/>
            <person name="Juanchich A."/>
            <person name="Bernard M."/>
            <person name="Noel B."/>
            <person name="Bento P."/>
            <person name="Da Silva C."/>
            <person name="Labadie K."/>
            <person name="Alberti A."/>
            <person name="Aury J.M."/>
            <person name="Louis A."/>
            <person name="Dehais P."/>
            <person name="Bardou P."/>
            <person name="Montfort J."/>
            <person name="Klopp C."/>
            <person name="Cabau C."/>
            <person name="Gaspin C."/>
            <person name="Thorgaard G.H."/>
            <person name="Boussaha M."/>
            <person name="Quillet E."/>
            <person name="Guyomard R."/>
            <person name="Galiana D."/>
            <person name="Bobe J."/>
            <person name="Volff J.N."/>
            <person name="Genet C."/>
            <person name="Wincker P."/>
            <person name="Jaillon O."/>
            <person name="Roest Crollius H."/>
            <person name="Guiguen Y."/>
        </authorList>
    </citation>
    <scope>NUCLEOTIDE SEQUENCE [LARGE SCALE GENOMIC DNA]</scope>
</reference>
<dbReference type="AlphaFoldDB" id="A0A060XDV0"/>
<feature type="region of interest" description="Disordered" evidence="1">
    <location>
        <begin position="1"/>
        <end position="24"/>
    </location>
</feature>
<dbReference type="Proteomes" id="UP000193380">
    <property type="component" value="Unassembled WGS sequence"/>
</dbReference>
<reference evidence="3" key="2">
    <citation type="submission" date="2014-03" db="EMBL/GenBank/DDBJ databases">
        <authorList>
            <person name="Genoscope - CEA"/>
        </authorList>
    </citation>
    <scope>NUCLEOTIDE SEQUENCE</scope>
</reference>
<proteinExistence type="predicted"/>
<organism evidence="3 4">
    <name type="scientific">Oncorhynchus mykiss</name>
    <name type="common">Rainbow trout</name>
    <name type="synonym">Salmo gairdneri</name>
    <dbReference type="NCBI Taxonomy" id="8022"/>
    <lineage>
        <taxon>Eukaryota</taxon>
        <taxon>Metazoa</taxon>
        <taxon>Chordata</taxon>
        <taxon>Craniata</taxon>
        <taxon>Vertebrata</taxon>
        <taxon>Euteleostomi</taxon>
        <taxon>Actinopterygii</taxon>
        <taxon>Neopterygii</taxon>
        <taxon>Teleostei</taxon>
        <taxon>Protacanthopterygii</taxon>
        <taxon>Salmoniformes</taxon>
        <taxon>Salmonidae</taxon>
        <taxon>Salmoninae</taxon>
        <taxon>Oncorhynchus</taxon>
    </lineage>
</organism>
<feature type="domain" description="PiggyBac transposable element-derived protein 4 C-terminal zinc-finger" evidence="2">
    <location>
        <begin position="44"/>
        <end position="89"/>
    </location>
</feature>
<evidence type="ECO:0000313" key="4">
    <source>
        <dbReference type="Proteomes" id="UP000193380"/>
    </source>
</evidence>
<dbReference type="InterPro" id="IPR032718">
    <property type="entry name" value="PGBD4_Znf_C"/>
</dbReference>
<protein>
    <recommendedName>
        <fullName evidence="2">PiggyBac transposable element-derived protein 4 C-terminal zinc-finger domain-containing protein</fullName>
    </recommendedName>
</protein>
<dbReference type="STRING" id="8022.A0A060XDV0"/>
<evidence type="ECO:0000313" key="3">
    <source>
        <dbReference type="EMBL" id="CDQ75055.1"/>
    </source>
</evidence>
<evidence type="ECO:0000259" key="2">
    <source>
        <dbReference type="Pfam" id="PF13842"/>
    </source>
</evidence>
<sequence>MRELLEVHHTTRRPSTGGRPAADNPLRLTAWHFPCKVPPTAAQGSHTRRHCKVCLSGTRISKQRKLTKYMCLACDTPLCISPCFEEYHMLKHY</sequence>